<protein>
    <submittedName>
        <fullName evidence="2">Uncharacterized protein</fullName>
    </submittedName>
</protein>
<accession>T1KTD6</accession>
<reference evidence="2" key="2">
    <citation type="submission" date="2015-06" db="UniProtKB">
        <authorList>
            <consortium name="EnsemblMetazoa"/>
        </authorList>
    </citation>
    <scope>IDENTIFICATION</scope>
</reference>
<reference evidence="3" key="1">
    <citation type="submission" date="2011-08" db="EMBL/GenBank/DDBJ databases">
        <authorList>
            <person name="Rombauts S."/>
        </authorList>
    </citation>
    <scope>NUCLEOTIDE SEQUENCE</scope>
    <source>
        <strain evidence="3">London</strain>
    </source>
</reference>
<dbReference type="Proteomes" id="UP000015104">
    <property type="component" value="Unassembled WGS sequence"/>
</dbReference>
<feature type="compositionally biased region" description="Basic and acidic residues" evidence="1">
    <location>
        <begin position="55"/>
        <end position="83"/>
    </location>
</feature>
<feature type="compositionally biased region" description="Acidic residues" evidence="1">
    <location>
        <begin position="45"/>
        <end position="54"/>
    </location>
</feature>
<dbReference type="EMBL" id="CAEY01000522">
    <property type="status" value="NOT_ANNOTATED_CDS"/>
    <property type="molecule type" value="Genomic_DNA"/>
</dbReference>
<name>T1KTD6_TETUR</name>
<sequence>MSVKFSVKNSSVMTSCCSFPLVFFCFAPAQGKRFKNTDQYDICDDDEAEDESQDDKETRERREGKKKRNDNDDNSHDEKRCKD</sequence>
<keyword evidence="3" id="KW-1185">Reference proteome</keyword>
<dbReference type="AlphaFoldDB" id="T1KTD6"/>
<dbReference type="HOGENOM" id="CLU_2545550_0_0_1"/>
<evidence type="ECO:0000313" key="2">
    <source>
        <dbReference type="EnsemblMetazoa" id="tetur20g02830.1"/>
    </source>
</evidence>
<evidence type="ECO:0000256" key="1">
    <source>
        <dbReference type="SAM" id="MobiDB-lite"/>
    </source>
</evidence>
<organism evidence="2 3">
    <name type="scientific">Tetranychus urticae</name>
    <name type="common">Two-spotted spider mite</name>
    <dbReference type="NCBI Taxonomy" id="32264"/>
    <lineage>
        <taxon>Eukaryota</taxon>
        <taxon>Metazoa</taxon>
        <taxon>Ecdysozoa</taxon>
        <taxon>Arthropoda</taxon>
        <taxon>Chelicerata</taxon>
        <taxon>Arachnida</taxon>
        <taxon>Acari</taxon>
        <taxon>Acariformes</taxon>
        <taxon>Trombidiformes</taxon>
        <taxon>Prostigmata</taxon>
        <taxon>Eleutherengona</taxon>
        <taxon>Raphignathae</taxon>
        <taxon>Tetranychoidea</taxon>
        <taxon>Tetranychidae</taxon>
        <taxon>Tetranychus</taxon>
    </lineage>
</organism>
<evidence type="ECO:0000313" key="3">
    <source>
        <dbReference type="Proteomes" id="UP000015104"/>
    </source>
</evidence>
<proteinExistence type="predicted"/>
<dbReference type="EnsemblMetazoa" id="tetur20g02830.1">
    <property type="protein sequence ID" value="tetur20g02830.1"/>
    <property type="gene ID" value="tetur20g02830"/>
</dbReference>
<feature type="region of interest" description="Disordered" evidence="1">
    <location>
        <begin position="45"/>
        <end position="83"/>
    </location>
</feature>